<dbReference type="Pfam" id="PF05498">
    <property type="entry name" value="RALF"/>
    <property type="match status" value="1"/>
</dbReference>
<protein>
    <submittedName>
        <fullName evidence="6">Uncharacterized protein</fullName>
    </submittedName>
</protein>
<evidence type="ECO:0000256" key="2">
    <source>
        <dbReference type="ARBA" id="ARBA00022702"/>
    </source>
</evidence>
<organism evidence="6">
    <name type="scientific">Picea sitchensis</name>
    <name type="common">Sitka spruce</name>
    <name type="synonym">Pinus sitchensis</name>
    <dbReference type="NCBI Taxonomy" id="3332"/>
    <lineage>
        <taxon>Eukaryota</taxon>
        <taxon>Viridiplantae</taxon>
        <taxon>Streptophyta</taxon>
        <taxon>Embryophyta</taxon>
        <taxon>Tracheophyta</taxon>
        <taxon>Spermatophyta</taxon>
        <taxon>Pinopsida</taxon>
        <taxon>Pinidae</taxon>
        <taxon>Conifers I</taxon>
        <taxon>Pinales</taxon>
        <taxon>Pinaceae</taxon>
        <taxon>Picea</taxon>
    </lineage>
</organism>
<keyword evidence="3 5" id="KW-0732">Signal</keyword>
<dbReference type="EMBL" id="EF083697">
    <property type="protein sequence ID" value="ABK23032.1"/>
    <property type="molecule type" value="mRNA"/>
</dbReference>
<evidence type="ECO:0000256" key="5">
    <source>
        <dbReference type="SAM" id="SignalP"/>
    </source>
</evidence>
<evidence type="ECO:0000313" key="6">
    <source>
        <dbReference type="EMBL" id="ABK23032.1"/>
    </source>
</evidence>
<evidence type="ECO:0000256" key="1">
    <source>
        <dbReference type="ARBA" id="ARBA00009178"/>
    </source>
</evidence>
<sequence length="109" mass="12284">MERRLLVIMATFLLSLLFVATSQGSQYDECGNGEGGAHQCMRLQNAAVSTHRISYNVLRRDYAACKPQSGQSYYSNCDKNDNNNNNLMAAAAVNSYRRDCTRFNDCSRR</sequence>
<name>A9NQX1_PICSI</name>
<reference evidence="6" key="1">
    <citation type="journal article" date="2008" name="BMC Genomics">
        <title>A conifer genomics resource of 200,000 spruce (Picea spp.) ESTs and 6,464 high-quality, sequence-finished full-length cDNAs for Sitka spruce (Picea sitchensis).</title>
        <authorList>
            <person name="Ralph S.G."/>
            <person name="Chun H.J."/>
            <person name="Kolosova N."/>
            <person name="Cooper D."/>
            <person name="Oddy C."/>
            <person name="Ritland C.E."/>
            <person name="Kirkpatrick R."/>
            <person name="Moore R."/>
            <person name="Barber S."/>
            <person name="Holt R.A."/>
            <person name="Jones S.J."/>
            <person name="Marra M.A."/>
            <person name="Douglas C.J."/>
            <person name="Ritland K."/>
            <person name="Bohlmann J."/>
        </authorList>
    </citation>
    <scope>NUCLEOTIDE SEQUENCE</scope>
    <source>
        <tissue evidence="6">Bark</tissue>
    </source>
</reference>
<dbReference type="GO" id="GO:0005179">
    <property type="term" value="F:hormone activity"/>
    <property type="evidence" value="ECO:0007669"/>
    <property type="project" value="UniProtKB-KW"/>
</dbReference>
<evidence type="ECO:0000256" key="3">
    <source>
        <dbReference type="ARBA" id="ARBA00022729"/>
    </source>
</evidence>
<feature type="signal peptide" evidence="5">
    <location>
        <begin position="1"/>
        <end position="24"/>
    </location>
</feature>
<keyword evidence="4" id="KW-1015">Disulfide bond</keyword>
<dbReference type="InterPro" id="IPR008801">
    <property type="entry name" value="RALF"/>
</dbReference>
<evidence type="ECO:0000256" key="4">
    <source>
        <dbReference type="ARBA" id="ARBA00023157"/>
    </source>
</evidence>
<accession>A9NQX1</accession>
<keyword evidence="2" id="KW-0372">Hormone</keyword>
<comment type="similarity">
    <text evidence="1">Belongs to the plant rapid alkalinization factor (RALF) family.</text>
</comment>
<feature type="chain" id="PRO_5002739047" evidence="5">
    <location>
        <begin position="25"/>
        <end position="109"/>
    </location>
</feature>
<dbReference type="AlphaFoldDB" id="A9NQX1"/>
<proteinExistence type="evidence at transcript level"/>